<proteinExistence type="predicted"/>
<sequence>MNYIGDHQLNLLGKVAIVTSAASTTGAAICRELLNSNANVLGVDSIPAHKTTNSNKGSHFQFFRYPEGSAPEGPEVVEFAKRVYLRDNVDFFIDVLGERHVGKGVEGEMVEVMRGQGYGLVVSVLAGDGKEEKAVILTVKALLSQLESTTVRCNIVLPRGISLLPWKAPFPDKRISVACEAENGDTAIDPSTKIAMHEHLAAHVEGRKKGGYLVEQERDVANLILFLCTRLGDGLSGLMIGTDGNARAL</sequence>
<dbReference type="InterPro" id="IPR036291">
    <property type="entry name" value="NAD(P)-bd_dom_sf"/>
</dbReference>
<evidence type="ECO:0000313" key="1">
    <source>
        <dbReference type="EMBL" id="PMD14995.1"/>
    </source>
</evidence>
<evidence type="ECO:0000313" key="2">
    <source>
        <dbReference type="Proteomes" id="UP000235672"/>
    </source>
</evidence>
<dbReference type="EMBL" id="KZ613517">
    <property type="protein sequence ID" value="PMD14995.1"/>
    <property type="molecule type" value="Genomic_DNA"/>
</dbReference>
<dbReference type="OrthoDB" id="3537379at2759"/>
<protein>
    <recommendedName>
        <fullName evidence="3">NAD(P)-binding protein</fullName>
    </recommendedName>
</protein>
<reference evidence="1 2" key="1">
    <citation type="submission" date="2016-05" db="EMBL/GenBank/DDBJ databases">
        <title>A degradative enzymes factory behind the ericoid mycorrhizal symbiosis.</title>
        <authorList>
            <consortium name="DOE Joint Genome Institute"/>
            <person name="Martino E."/>
            <person name="Morin E."/>
            <person name="Grelet G."/>
            <person name="Kuo A."/>
            <person name="Kohler A."/>
            <person name="Daghino S."/>
            <person name="Barry K."/>
            <person name="Choi C."/>
            <person name="Cichocki N."/>
            <person name="Clum A."/>
            <person name="Copeland A."/>
            <person name="Hainaut M."/>
            <person name="Haridas S."/>
            <person name="Labutti K."/>
            <person name="Lindquist E."/>
            <person name="Lipzen A."/>
            <person name="Khouja H.-R."/>
            <person name="Murat C."/>
            <person name="Ohm R."/>
            <person name="Olson A."/>
            <person name="Spatafora J."/>
            <person name="Veneault-Fourrey C."/>
            <person name="Henrissat B."/>
            <person name="Grigoriev I."/>
            <person name="Martin F."/>
            <person name="Perotto S."/>
        </authorList>
    </citation>
    <scope>NUCLEOTIDE SEQUENCE [LARGE SCALE GENOMIC DNA]</scope>
    <source>
        <strain evidence="1 2">UAMH 7357</strain>
    </source>
</reference>
<dbReference type="Gene3D" id="3.40.50.720">
    <property type="entry name" value="NAD(P)-binding Rossmann-like Domain"/>
    <property type="match status" value="1"/>
</dbReference>
<organism evidence="1 2">
    <name type="scientific">Hyaloscypha hepaticicola</name>
    <dbReference type="NCBI Taxonomy" id="2082293"/>
    <lineage>
        <taxon>Eukaryota</taxon>
        <taxon>Fungi</taxon>
        <taxon>Dikarya</taxon>
        <taxon>Ascomycota</taxon>
        <taxon>Pezizomycotina</taxon>
        <taxon>Leotiomycetes</taxon>
        <taxon>Helotiales</taxon>
        <taxon>Hyaloscyphaceae</taxon>
        <taxon>Hyaloscypha</taxon>
    </lineage>
</organism>
<accession>A0A2J6PLU0</accession>
<keyword evidence="2" id="KW-1185">Reference proteome</keyword>
<gene>
    <name evidence="1" type="ORF">NA56DRAFT_754431</name>
</gene>
<name>A0A2J6PLU0_9HELO</name>
<evidence type="ECO:0008006" key="3">
    <source>
        <dbReference type="Google" id="ProtNLM"/>
    </source>
</evidence>
<dbReference type="SUPFAM" id="SSF51735">
    <property type="entry name" value="NAD(P)-binding Rossmann-fold domains"/>
    <property type="match status" value="1"/>
</dbReference>
<dbReference type="AlphaFoldDB" id="A0A2J6PLU0"/>
<dbReference type="Proteomes" id="UP000235672">
    <property type="component" value="Unassembled WGS sequence"/>
</dbReference>